<organism evidence="8 9">
    <name type="scientific">Enterobacter cloacae</name>
    <dbReference type="NCBI Taxonomy" id="550"/>
    <lineage>
        <taxon>Bacteria</taxon>
        <taxon>Pseudomonadati</taxon>
        <taxon>Pseudomonadota</taxon>
        <taxon>Gammaproteobacteria</taxon>
        <taxon>Enterobacterales</taxon>
        <taxon>Enterobacteriaceae</taxon>
        <taxon>Enterobacter</taxon>
        <taxon>Enterobacter cloacae complex</taxon>
    </lineage>
</organism>
<feature type="transmembrane region" description="Helical" evidence="6">
    <location>
        <begin position="338"/>
        <end position="358"/>
    </location>
</feature>
<dbReference type="Pfam" id="PF02706">
    <property type="entry name" value="Wzz"/>
    <property type="match status" value="1"/>
</dbReference>
<feature type="domain" description="Polysaccharide chain length determinant N-terminal" evidence="7">
    <location>
        <begin position="26"/>
        <end position="122"/>
    </location>
</feature>
<protein>
    <submittedName>
        <fullName evidence="8">Ferric enterobactin transport protein fepE</fullName>
    </submittedName>
</protein>
<evidence type="ECO:0000313" key="8">
    <source>
        <dbReference type="EMBL" id="CZV70787.1"/>
    </source>
</evidence>
<dbReference type="EMBL" id="FJXR01000018">
    <property type="protein sequence ID" value="CZV70787.1"/>
    <property type="molecule type" value="Genomic_DNA"/>
</dbReference>
<dbReference type="InterPro" id="IPR003856">
    <property type="entry name" value="LPS_length_determ_N"/>
</dbReference>
<evidence type="ECO:0000256" key="4">
    <source>
        <dbReference type="ARBA" id="ARBA00022989"/>
    </source>
</evidence>
<feature type="transmembrane region" description="Helical" evidence="6">
    <location>
        <begin position="43"/>
        <end position="61"/>
    </location>
</feature>
<dbReference type="Gene3D" id="3.30.1890.10">
    <property type="entry name" value="FepE-like"/>
    <property type="match status" value="1"/>
</dbReference>
<dbReference type="AlphaFoldDB" id="A0A144N7E8"/>
<evidence type="ECO:0000313" key="9">
    <source>
        <dbReference type="Proteomes" id="UP000076008"/>
    </source>
</evidence>
<dbReference type="Proteomes" id="UP000076008">
    <property type="component" value="Unassembled WGS sequence"/>
</dbReference>
<dbReference type="PANTHER" id="PTHR32309">
    <property type="entry name" value="TYROSINE-PROTEIN KINASE"/>
    <property type="match status" value="1"/>
</dbReference>
<evidence type="ECO:0000259" key="7">
    <source>
        <dbReference type="Pfam" id="PF02706"/>
    </source>
</evidence>
<dbReference type="PANTHER" id="PTHR32309:SF13">
    <property type="entry name" value="FERRIC ENTEROBACTIN TRANSPORT PROTEIN FEPE"/>
    <property type="match status" value="1"/>
</dbReference>
<evidence type="ECO:0000256" key="6">
    <source>
        <dbReference type="SAM" id="Phobius"/>
    </source>
</evidence>
<sequence>MSEMDIKKSTDLDFPRYSPPAVHAKEIDLLGLVEVLFAAKKRIATIIFTFALVGLALSFLLPQKWTSKAVITQAESSQWNPLRQMMVALQVLDVDAKITRPEVFDLFIKKFQSQSLLEEYLKSSPYVMSQLKDAEVDPLELHRAIVNISDRMKAVNDAQGKDADKAPYVSWTLSFTAPTAGDAQTVLEGYIDYIAALVEKETVQNIRNQIALKKNVVEQQLELDRVRLTNVHNTNLQRLNYSLEVANAAGIKKPVYSNGQAVKDDPDYSVALGADGIAQKLQIEKNLKDVTELNAEFQNREYHLAQLKKLSFSDVKLEPFRYQLSPSMPVKKDGPSKALIVLLAALIGGLFACGSVLLREAMLTRAPKPQPVTE</sequence>
<dbReference type="InterPro" id="IPR050445">
    <property type="entry name" value="Bact_polysacc_biosynth/exp"/>
</dbReference>
<keyword evidence="5 6" id="KW-0472">Membrane</keyword>
<proteinExistence type="predicted"/>
<gene>
    <name evidence="8" type="primary">fepE</name>
    <name evidence="8" type="ORF">SAMEA2273318_03040</name>
</gene>
<keyword evidence="4 6" id="KW-1133">Transmembrane helix</keyword>
<accession>A0A144N7E8</accession>
<comment type="subcellular location">
    <subcellularLocation>
        <location evidence="1">Cell membrane</location>
        <topology evidence="1">Multi-pass membrane protein</topology>
    </subcellularLocation>
</comment>
<keyword evidence="3 6" id="KW-0812">Transmembrane</keyword>
<name>A0A144N7E8_ENTCL</name>
<evidence type="ECO:0000256" key="3">
    <source>
        <dbReference type="ARBA" id="ARBA00022692"/>
    </source>
</evidence>
<dbReference type="GO" id="GO:0004713">
    <property type="term" value="F:protein tyrosine kinase activity"/>
    <property type="evidence" value="ECO:0007669"/>
    <property type="project" value="TreeGrafter"/>
</dbReference>
<keyword evidence="2" id="KW-1003">Cell membrane</keyword>
<dbReference type="NCBIfam" id="NF007699">
    <property type="entry name" value="PRK10381.1"/>
    <property type="match status" value="1"/>
</dbReference>
<evidence type="ECO:0000256" key="5">
    <source>
        <dbReference type="ARBA" id="ARBA00023136"/>
    </source>
</evidence>
<evidence type="ECO:0000256" key="2">
    <source>
        <dbReference type="ARBA" id="ARBA00022475"/>
    </source>
</evidence>
<dbReference type="RefSeq" id="WP_063144686.1">
    <property type="nucleotide sequence ID" value="NZ_FJXR01000018.1"/>
</dbReference>
<evidence type="ECO:0000256" key="1">
    <source>
        <dbReference type="ARBA" id="ARBA00004651"/>
    </source>
</evidence>
<dbReference type="SUPFAM" id="SSF160355">
    <property type="entry name" value="Bacterial polysaccharide co-polymerase-like"/>
    <property type="match status" value="1"/>
</dbReference>
<reference evidence="8 9" key="1">
    <citation type="submission" date="2016-03" db="EMBL/GenBank/DDBJ databases">
        <authorList>
            <consortium name="Pathogen Informatics"/>
        </authorList>
    </citation>
    <scope>NUCLEOTIDE SEQUENCE [LARGE SCALE GENOMIC DNA]</scope>
    <source>
        <strain evidence="9">e1252</strain>
    </source>
</reference>
<dbReference type="GO" id="GO:0005886">
    <property type="term" value="C:plasma membrane"/>
    <property type="evidence" value="ECO:0007669"/>
    <property type="project" value="UniProtKB-SubCell"/>
</dbReference>